<dbReference type="PANTHER" id="PTHR31751">
    <property type="entry name" value="SI:CH211-108C17.2-RELATED-RELATED"/>
    <property type="match status" value="1"/>
</dbReference>
<feature type="compositionally biased region" description="Basic and acidic residues" evidence="1">
    <location>
        <begin position="372"/>
        <end position="387"/>
    </location>
</feature>
<dbReference type="PANTHER" id="PTHR31751:SF42">
    <property type="entry name" value="PROTEIN CBG10204"/>
    <property type="match status" value="1"/>
</dbReference>
<feature type="non-terminal residue" evidence="2">
    <location>
        <position position="434"/>
    </location>
</feature>
<dbReference type="Proteomes" id="UP001164746">
    <property type="component" value="Chromosome 14"/>
</dbReference>
<evidence type="ECO:0000313" key="3">
    <source>
        <dbReference type="Proteomes" id="UP001164746"/>
    </source>
</evidence>
<name>A0ABY7FWL9_MYAAR</name>
<organism evidence="2 3">
    <name type="scientific">Mya arenaria</name>
    <name type="common">Soft-shell clam</name>
    <dbReference type="NCBI Taxonomy" id="6604"/>
    <lineage>
        <taxon>Eukaryota</taxon>
        <taxon>Metazoa</taxon>
        <taxon>Spiralia</taxon>
        <taxon>Lophotrochozoa</taxon>
        <taxon>Mollusca</taxon>
        <taxon>Bivalvia</taxon>
        <taxon>Autobranchia</taxon>
        <taxon>Heteroconchia</taxon>
        <taxon>Euheterodonta</taxon>
        <taxon>Imparidentia</taxon>
        <taxon>Neoheterodontei</taxon>
        <taxon>Myida</taxon>
        <taxon>Myoidea</taxon>
        <taxon>Myidae</taxon>
        <taxon>Mya</taxon>
    </lineage>
</organism>
<protein>
    <submittedName>
        <fullName evidence="2">Uncharacterized protein</fullName>
    </submittedName>
</protein>
<feature type="region of interest" description="Disordered" evidence="1">
    <location>
        <begin position="372"/>
        <end position="398"/>
    </location>
</feature>
<keyword evidence="3" id="KW-1185">Reference proteome</keyword>
<reference evidence="2" key="1">
    <citation type="submission" date="2022-11" db="EMBL/GenBank/DDBJ databases">
        <title>Centuries of genome instability and evolution in soft-shell clam transmissible cancer (bioRxiv).</title>
        <authorList>
            <person name="Hart S.F.M."/>
            <person name="Yonemitsu M.A."/>
            <person name="Giersch R.M."/>
            <person name="Beal B.F."/>
            <person name="Arriagada G."/>
            <person name="Davis B.W."/>
            <person name="Ostrander E.A."/>
            <person name="Goff S.P."/>
            <person name="Metzger M.J."/>
        </authorList>
    </citation>
    <scope>NUCLEOTIDE SEQUENCE</scope>
    <source>
        <strain evidence="2">MELC-2E11</strain>
        <tissue evidence="2">Siphon/mantle</tissue>
    </source>
</reference>
<gene>
    <name evidence="2" type="ORF">MAR_012297</name>
</gene>
<sequence>YEEDQQQQVVLVAAEAVISASAAAAVVVAYRGLVRESLRVTQLTMNMSMTIFNRYIVSWHPDSRPSLDVRTVLEVSGPRVPVAGKYGDIFDLLPVGSEGNVYRLRNGAIPHIFHESFNGREKTDHTYASDQLQVANELKKSGATTAKPQMFNVQCQTPIWPLCSTSYETKGVGTEITTQDRGAQTDHDCTSTPGSLYTLDDSDSDWAPDSPPSAANMPCSEHEEAKFIVYESCLNELLTTCTSCGYKPHHEIEQIILRKAHLKDIQKLSPEGQTSGLEGFHSLVCGFATKNLHFHHAQMEVRMLIAAMHWNENSSRAQQKTKDGRQMFKISFPKGRKQVGVASAVKEKQTYDYVSTLLAALLKLRQTRETHEKARLERNKLEEERKRPQPMADGKQKRCKMDIVEEHLSLRWFGSKNLFFNVQFFVSFTFTTVR</sequence>
<proteinExistence type="predicted"/>
<dbReference type="EMBL" id="CP111025">
    <property type="protein sequence ID" value="WAR26593.1"/>
    <property type="molecule type" value="Genomic_DNA"/>
</dbReference>
<evidence type="ECO:0000313" key="2">
    <source>
        <dbReference type="EMBL" id="WAR26593.1"/>
    </source>
</evidence>
<evidence type="ECO:0000256" key="1">
    <source>
        <dbReference type="SAM" id="MobiDB-lite"/>
    </source>
</evidence>
<accession>A0ABY7FWL9</accession>